<keyword evidence="1" id="KW-0472">Membrane</keyword>
<feature type="transmembrane region" description="Helical" evidence="1">
    <location>
        <begin position="49"/>
        <end position="65"/>
    </location>
</feature>
<gene>
    <name evidence="2" type="ORF">CT0861_01324</name>
</gene>
<dbReference type="Pfam" id="PF04724">
    <property type="entry name" value="Glyco_transf_17"/>
    <property type="match status" value="1"/>
</dbReference>
<dbReference type="GO" id="GO:0003830">
    <property type="term" value="F:beta-1,4-mannosylglycoprotein 4-beta-N-acetylglucosaminyltransferase activity"/>
    <property type="evidence" value="ECO:0007669"/>
    <property type="project" value="InterPro"/>
</dbReference>
<dbReference type="InterPro" id="IPR006813">
    <property type="entry name" value="Glyco_trans_17"/>
</dbReference>
<dbReference type="Proteomes" id="UP000076552">
    <property type="component" value="Unassembled WGS sequence"/>
</dbReference>
<keyword evidence="3" id="KW-1185">Reference proteome</keyword>
<comment type="caution">
    <text evidence="2">The sequence shown here is derived from an EMBL/GenBank/DDBJ whole genome shotgun (WGS) entry which is preliminary data.</text>
</comment>
<sequence>LPFSTNYCRVPLSALFIPHKLLTRQGPIHQLGQPAFPTTMNKQISRHQMKYMALVAAIVFIWLVWRLDLHREVVEHAKKIAHPHSTSHDGHGQVQSEILTPEKAIEYCDHFRLKPANHELVRKRKVFDLLLINTEIEMLELRLGQMAPYVDYFVILESDKTFTDHPKPLYVKENWELLKPWHDKMILRTMDLEAFKESSTWDRETNSRNAMFSQVIPGLEGAQAASFDDIILVSDVDEIPKPETLRALRNCEVPLRVSIHSQMYYYSYQWLARNDWSHPQATVYRGEDTILPQDLRHNANDHHFYQGGWHCSYCFSTVEEMAQKINSFSHAELNKPEFKDPEWIVSVARRGLDMFGRGESNFDRIEENLDVPHYVKQNRDKFDFLLDRDPLNGNFRDYTPKHVATPLS</sequence>
<dbReference type="STRING" id="708197.A0A166LMA8"/>
<dbReference type="EMBL" id="LFIV01000333">
    <property type="protein sequence ID" value="KZL63702.1"/>
    <property type="molecule type" value="Genomic_DNA"/>
</dbReference>
<proteinExistence type="predicted"/>
<evidence type="ECO:0000313" key="3">
    <source>
        <dbReference type="Proteomes" id="UP000076552"/>
    </source>
</evidence>
<reference evidence="2 3" key="1">
    <citation type="submission" date="2015-06" db="EMBL/GenBank/DDBJ databases">
        <title>Survival trade-offs in plant roots during colonization by closely related pathogenic and mutualistic fungi.</title>
        <authorList>
            <person name="Hacquard S."/>
            <person name="Kracher B."/>
            <person name="Hiruma K."/>
            <person name="Weinman A."/>
            <person name="Muench P."/>
            <person name="Garrido Oter R."/>
            <person name="Ver Loren van Themaat E."/>
            <person name="Dallerey J.-F."/>
            <person name="Damm U."/>
            <person name="Henrissat B."/>
            <person name="Lespinet O."/>
            <person name="Thon M."/>
            <person name="Kemen E."/>
            <person name="McHardy A.C."/>
            <person name="Schulze-Lefert P."/>
            <person name="O'Connell R.J."/>
        </authorList>
    </citation>
    <scope>NUCLEOTIDE SEQUENCE [LARGE SCALE GENOMIC DNA]</scope>
    <source>
        <strain evidence="2 3">0861</strain>
    </source>
</reference>
<name>A0A166LMA8_9PEZI</name>
<dbReference type="PANTHER" id="PTHR12224">
    <property type="entry name" value="BETA-1,4-MANNOSYL-GLYCOPROTEIN BETA-1,4-N-ACETYLGLUCOSAMINYL-TRANSFERASE"/>
    <property type="match status" value="1"/>
</dbReference>
<dbReference type="AlphaFoldDB" id="A0A166LMA8"/>
<organism evidence="2 3">
    <name type="scientific">Colletotrichum tofieldiae</name>
    <dbReference type="NCBI Taxonomy" id="708197"/>
    <lineage>
        <taxon>Eukaryota</taxon>
        <taxon>Fungi</taxon>
        <taxon>Dikarya</taxon>
        <taxon>Ascomycota</taxon>
        <taxon>Pezizomycotina</taxon>
        <taxon>Sordariomycetes</taxon>
        <taxon>Hypocreomycetidae</taxon>
        <taxon>Glomerellales</taxon>
        <taxon>Glomerellaceae</taxon>
        <taxon>Colletotrichum</taxon>
        <taxon>Colletotrichum spaethianum species complex</taxon>
    </lineage>
</organism>
<keyword evidence="2" id="KW-0808">Transferase</keyword>
<keyword evidence="1" id="KW-0812">Transmembrane</keyword>
<dbReference type="GO" id="GO:0016020">
    <property type="term" value="C:membrane"/>
    <property type="evidence" value="ECO:0007669"/>
    <property type="project" value="InterPro"/>
</dbReference>
<feature type="non-terminal residue" evidence="2">
    <location>
        <position position="1"/>
    </location>
</feature>
<evidence type="ECO:0000256" key="1">
    <source>
        <dbReference type="SAM" id="Phobius"/>
    </source>
</evidence>
<dbReference type="PANTHER" id="PTHR12224:SF0">
    <property type="entry name" value="BETA-1,4-MANNOSYL-GLYCOPROTEIN 4-BETA-N-ACETYLGLUCOSAMINYLTRANSFERASE"/>
    <property type="match status" value="1"/>
</dbReference>
<accession>A0A166LMA8</accession>
<dbReference type="GO" id="GO:0006044">
    <property type="term" value="P:N-acetylglucosamine metabolic process"/>
    <property type="evidence" value="ECO:0007669"/>
    <property type="project" value="TreeGrafter"/>
</dbReference>
<keyword evidence="1" id="KW-1133">Transmembrane helix</keyword>
<evidence type="ECO:0000313" key="2">
    <source>
        <dbReference type="EMBL" id="KZL63702.1"/>
    </source>
</evidence>
<protein>
    <submittedName>
        <fullName evidence="2">Glycosyl transferase family 17 protein</fullName>
    </submittedName>
</protein>